<protein>
    <recommendedName>
        <fullName evidence="3">GTD-binding domain-containing protein</fullName>
    </recommendedName>
</protein>
<name>A0A2P5W9V3_GOSBA</name>
<sequence>MEPIKFDMMESKSSGSLLDQSFSASDIEMEVLKQQLAMADDEDKAALEAERRMLQLVLLEAFAQQRQLVVAQTKLVKEYSKSEDK</sequence>
<dbReference type="EMBL" id="KZ668441">
    <property type="protein sequence ID" value="PPR87876.1"/>
    <property type="molecule type" value="Genomic_DNA"/>
</dbReference>
<dbReference type="AlphaFoldDB" id="A0A2P5W9V3"/>
<gene>
    <name evidence="1" type="ORF">GOBAR_AA32806</name>
</gene>
<proteinExistence type="predicted"/>
<accession>A0A2P5W9V3</accession>
<reference evidence="1 2" key="1">
    <citation type="submission" date="2015-01" db="EMBL/GenBank/DDBJ databases">
        <title>Genome of allotetraploid Gossypium barbadense reveals genomic plasticity and fiber elongation in cotton evolution.</title>
        <authorList>
            <person name="Chen X."/>
            <person name="Liu X."/>
            <person name="Zhao B."/>
            <person name="Zheng H."/>
            <person name="Hu Y."/>
            <person name="Lu G."/>
            <person name="Yang C."/>
            <person name="Chen J."/>
            <person name="Shan C."/>
            <person name="Zhang L."/>
            <person name="Zhou Y."/>
            <person name="Wang L."/>
            <person name="Guo W."/>
            <person name="Bai Y."/>
            <person name="Ruan J."/>
            <person name="Shangguan X."/>
            <person name="Mao Y."/>
            <person name="Jiang J."/>
            <person name="Zhu Y."/>
            <person name="Lei J."/>
            <person name="Kang H."/>
            <person name="Chen S."/>
            <person name="He X."/>
            <person name="Wang R."/>
            <person name="Wang Y."/>
            <person name="Chen J."/>
            <person name="Wang L."/>
            <person name="Yu S."/>
            <person name="Wang B."/>
            <person name="Wei J."/>
            <person name="Song S."/>
            <person name="Lu X."/>
            <person name="Gao Z."/>
            <person name="Gu W."/>
            <person name="Deng X."/>
            <person name="Ma D."/>
            <person name="Wang S."/>
            <person name="Liang W."/>
            <person name="Fang L."/>
            <person name="Cai C."/>
            <person name="Zhu X."/>
            <person name="Zhou B."/>
            <person name="Zhang Y."/>
            <person name="Chen Z."/>
            <person name="Xu S."/>
            <person name="Zhu R."/>
            <person name="Wang S."/>
            <person name="Zhang T."/>
            <person name="Zhao G."/>
        </authorList>
    </citation>
    <scope>NUCLEOTIDE SEQUENCE [LARGE SCALE GENOMIC DNA]</scope>
    <source>
        <strain evidence="2">cv. Xinhai21</strain>
        <tissue evidence="1">Leaf</tissue>
    </source>
</reference>
<dbReference type="Proteomes" id="UP000239757">
    <property type="component" value="Unassembled WGS sequence"/>
</dbReference>
<evidence type="ECO:0008006" key="3">
    <source>
        <dbReference type="Google" id="ProtNLM"/>
    </source>
</evidence>
<evidence type="ECO:0000313" key="1">
    <source>
        <dbReference type="EMBL" id="PPR87876.1"/>
    </source>
</evidence>
<organism evidence="1 2">
    <name type="scientific">Gossypium barbadense</name>
    <name type="common">Sea Island cotton</name>
    <name type="synonym">Hibiscus barbadensis</name>
    <dbReference type="NCBI Taxonomy" id="3634"/>
    <lineage>
        <taxon>Eukaryota</taxon>
        <taxon>Viridiplantae</taxon>
        <taxon>Streptophyta</taxon>
        <taxon>Embryophyta</taxon>
        <taxon>Tracheophyta</taxon>
        <taxon>Spermatophyta</taxon>
        <taxon>Magnoliopsida</taxon>
        <taxon>eudicotyledons</taxon>
        <taxon>Gunneridae</taxon>
        <taxon>Pentapetalae</taxon>
        <taxon>rosids</taxon>
        <taxon>malvids</taxon>
        <taxon>Malvales</taxon>
        <taxon>Malvaceae</taxon>
        <taxon>Malvoideae</taxon>
        <taxon>Gossypium</taxon>
    </lineage>
</organism>
<evidence type="ECO:0000313" key="2">
    <source>
        <dbReference type="Proteomes" id="UP000239757"/>
    </source>
</evidence>